<evidence type="ECO:0000313" key="1">
    <source>
        <dbReference type="EMBL" id="BCM82400.1"/>
    </source>
</evidence>
<dbReference type="Gene3D" id="3.40.50.150">
    <property type="entry name" value="Vaccinia Virus protein VP39"/>
    <property type="match status" value="1"/>
</dbReference>
<evidence type="ECO:0000313" key="2">
    <source>
        <dbReference type="Proteomes" id="UP000663508"/>
    </source>
</evidence>
<gene>
    <name evidence="1" type="ORF">mvi_08610</name>
</gene>
<dbReference type="EMBL" id="AP024145">
    <property type="protein sequence ID" value="BCM82400.1"/>
    <property type="molecule type" value="Genomic_DNA"/>
</dbReference>
<organism evidence="1 2">
    <name type="scientific">Methylobacterium indicum</name>
    <dbReference type="NCBI Taxonomy" id="1775910"/>
    <lineage>
        <taxon>Bacteria</taxon>
        <taxon>Pseudomonadati</taxon>
        <taxon>Pseudomonadota</taxon>
        <taxon>Alphaproteobacteria</taxon>
        <taxon>Hyphomicrobiales</taxon>
        <taxon>Methylobacteriaceae</taxon>
        <taxon>Methylobacterium</taxon>
    </lineage>
</organism>
<evidence type="ECO:0008006" key="3">
    <source>
        <dbReference type="Google" id="ProtNLM"/>
    </source>
</evidence>
<protein>
    <recommendedName>
        <fullName evidence="3">Spermidine synthase</fullName>
    </recommendedName>
</protein>
<proteinExistence type="predicted"/>
<name>A0A8H9C548_9HYPH</name>
<sequence>MTIPSVTIPSVTLPPMTAALTAIPPGLEPFTFDLFVPVYRPLRSGAWHIHHGQNLLAQGYWSPARLVASVTALVRDDETWMSTTPIELESQEIGVRLSAGHVVVFGLGMGWSMVACALRPEVTAVTVVEIDPEVIALHRDLDLAAQLPPEARTKIRIVEGDALAWRPDRPVDLLMPDIWLPLVSDDRVADVRRMQANVQAASLYFWGQELEIARHAVAAGRALDAEGVRATIAAFGLPLIGPALPGYAEKVRQAAARHMRGRWLPGTVEPGLVADAG</sequence>
<dbReference type="AlphaFoldDB" id="A0A8H9C548"/>
<dbReference type="KEGG" id="mind:mvi_08610"/>
<reference evidence="1" key="1">
    <citation type="submission" date="2020-11" db="EMBL/GenBank/DDBJ databases">
        <title>Complete genome sequence of a novel pathogenic Methylobacterium strain isolated from rice in Vietnam.</title>
        <authorList>
            <person name="Lai K."/>
            <person name="Okazaki S."/>
            <person name="Higashi K."/>
            <person name="Mori H."/>
            <person name="Toyoda A."/>
            <person name="Kurokawa K."/>
        </authorList>
    </citation>
    <scope>NUCLEOTIDE SEQUENCE</scope>
    <source>
        <strain evidence="1">VL1</strain>
    </source>
</reference>
<accession>A0A8H9C548</accession>
<dbReference type="InterPro" id="IPR029063">
    <property type="entry name" value="SAM-dependent_MTases_sf"/>
</dbReference>
<dbReference type="Proteomes" id="UP000663508">
    <property type="component" value="Chromosome"/>
</dbReference>
<dbReference type="SUPFAM" id="SSF53335">
    <property type="entry name" value="S-adenosyl-L-methionine-dependent methyltransferases"/>
    <property type="match status" value="1"/>
</dbReference>